<reference evidence="1 2" key="1">
    <citation type="submission" date="2024-06" db="EMBL/GenBank/DDBJ databases">
        <title>Genomic Encyclopedia of Type Strains, Phase IV (KMG-IV): sequencing the most valuable type-strain genomes for metagenomic binning, comparative biology and taxonomic classification.</title>
        <authorList>
            <person name="Goeker M."/>
        </authorList>
    </citation>
    <scope>NUCLEOTIDE SEQUENCE [LARGE SCALE GENOMIC DNA]</scope>
    <source>
        <strain evidence="1 2">DSM 29288</strain>
    </source>
</reference>
<evidence type="ECO:0000313" key="2">
    <source>
        <dbReference type="Proteomes" id="UP001549077"/>
    </source>
</evidence>
<dbReference type="GeneID" id="300894279"/>
<organism evidence="1 2">
    <name type="scientific">Rhizobium binae</name>
    <dbReference type="NCBI Taxonomy" id="1138190"/>
    <lineage>
        <taxon>Bacteria</taxon>
        <taxon>Pseudomonadati</taxon>
        <taxon>Pseudomonadota</taxon>
        <taxon>Alphaproteobacteria</taxon>
        <taxon>Hyphomicrobiales</taxon>
        <taxon>Rhizobiaceae</taxon>
        <taxon>Rhizobium/Agrobacterium group</taxon>
        <taxon>Rhizobium</taxon>
    </lineage>
</organism>
<name>A0ABV2MDY7_9HYPH</name>
<evidence type="ECO:0000313" key="1">
    <source>
        <dbReference type="EMBL" id="MET3754685.1"/>
    </source>
</evidence>
<gene>
    <name evidence="1" type="ORF">ABID08_002042</name>
</gene>
<dbReference type="EMBL" id="JBEPMY010000004">
    <property type="protein sequence ID" value="MET3754685.1"/>
    <property type="molecule type" value="Genomic_DNA"/>
</dbReference>
<proteinExistence type="predicted"/>
<keyword evidence="2" id="KW-1185">Reference proteome</keyword>
<dbReference type="Proteomes" id="UP001549077">
    <property type="component" value="Unassembled WGS sequence"/>
</dbReference>
<accession>A0ABV2MDY7</accession>
<sequence length="173" mass="18648">MPAVYPARKQARAADRLTLSRNDGGCDRHQSLNATSKVTFFGCGRSSISVSLVARAPPARDASAHSAFGQHQLPAKVADVCQEGSYRGLRIAFVISKHLCDLIINHGFADRLRVHSVLHTFRCQIGGRLADVLIMFTSADESIISLGKLIFKMLLLNCGLDDGASQVFPAAAQ</sequence>
<protein>
    <submittedName>
        <fullName evidence="1">Uncharacterized protein</fullName>
    </submittedName>
</protein>
<dbReference type="RefSeq" id="WP_205918848.1">
    <property type="nucleotide sequence ID" value="NZ_CP071604.1"/>
</dbReference>
<comment type="caution">
    <text evidence="1">The sequence shown here is derived from an EMBL/GenBank/DDBJ whole genome shotgun (WGS) entry which is preliminary data.</text>
</comment>